<dbReference type="Gene3D" id="2.40.380.10">
    <property type="entry name" value="FomD-like"/>
    <property type="match status" value="1"/>
</dbReference>
<feature type="domain" description="DUF402" evidence="2">
    <location>
        <begin position="55"/>
        <end position="179"/>
    </location>
</feature>
<evidence type="ECO:0000313" key="4">
    <source>
        <dbReference type="Proteomes" id="UP000517916"/>
    </source>
</evidence>
<dbReference type="InterPro" id="IPR050212">
    <property type="entry name" value="Ntdp-like"/>
</dbReference>
<evidence type="ECO:0000256" key="1">
    <source>
        <dbReference type="ARBA" id="ARBA00022801"/>
    </source>
</evidence>
<dbReference type="PANTHER" id="PTHR39159">
    <property type="match status" value="1"/>
</dbReference>
<reference evidence="3 4" key="1">
    <citation type="submission" date="2020-08" db="EMBL/GenBank/DDBJ databases">
        <title>Genomic Encyclopedia of Archaeal and Bacterial Type Strains, Phase II (KMG-II): from individual species to whole genera.</title>
        <authorList>
            <person name="Goeker M."/>
        </authorList>
    </citation>
    <scope>NUCLEOTIDE SEQUENCE [LARGE SCALE GENOMIC DNA]</scope>
    <source>
        <strain evidence="3 4">DSM 43850</strain>
    </source>
</reference>
<keyword evidence="1" id="KW-0378">Hydrolase</keyword>
<gene>
    <name evidence="3" type="ORF">BC739_004530</name>
</gene>
<accession>A0ABR6BL91</accession>
<dbReference type="EMBL" id="JACJID010000003">
    <property type="protein sequence ID" value="MBA8927324.1"/>
    <property type="molecule type" value="Genomic_DNA"/>
</dbReference>
<name>A0ABR6BL91_9PSEU</name>
<organism evidence="3 4">
    <name type="scientific">Kutzneria viridogrisea</name>
    <dbReference type="NCBI Taxonomy" id="47990"/>
    <lineage>
        <taxon>Bacteria</taxon>
        <taxon>Bacillati</taxon>
        <taxon>Actinomycetota</taxon>
        <taxon>Actinomycetes</taxon>
        <taxon>Pseudonocardiales</taxon>
        <taxon>Pseudonocardiaceae</taxon>
        <taxon>Kutzneria</taxon>
    </lineage>
</organism>
<evidence type="ECO:0000313" key="3">
    <source>
        <dbReference type="EMBL" id="MBA8927324.1"/>
    </source>
</evidence>
<dbReference type="RefSeq" id="WP_030109262.1">
    <property type="nucleotide sequence ID" value="NZ_BAAABQ010000057.1"/>
</dbReference>
<evidence type="ECO:0000259" key="2">
    <source>
        <dbReference type="Pfam" id="PF04167"/>
    </source>
</evidence>
<dbReference type="Proteomes" id="UP000517916">
    <property type="component" value="Unassembled WGS sequence"/>
</dbReference>
<protein>
    <recommendedName>
        <fullName evidence="2">DUF402 domain-containing protein</fullName>
    </recommendedName>
</protein>
<proteinExistence type="predicted"/>
<sequence>MIWTEGDTALLRFCRLDGSLGQVHPLRVLSDDGQRLVGWLPRDTPIVGTRLEDGTDPRDLPLEVRFTTPRKRFPDTWRRTSTLRVVDDNEWSSTWWFFDSAGEFLGWYVNLEIPLGRGESTVDRVDGALDVWVEPDRRWEWKDEDEADASVDAGRMTAEHLAQLRAEGERLIALAEAARFPFDGTWCDFRPDPSWPAPTLPATGW</sequence>
<dbReference type="SUPFAM" id="SSF159234">
    <property type="entry name" value="FomD-like"/>
    <property type="match status" value="1"/>
</dbReference>
<dbReference type="PANTHER" id="PTHR39159:SF1">
    <property type="entry name" value="UPF0374 PROTEIN YGAC"/>
    <property type="match status" value="1"/>
</dbReference>
<dbReference type="Pfam" id="PF04167">
    <property type="entry name" value="DUF402"/>
    <property type="match status" value="1"/>
</dbReference>
<keyword evidence="4" id="KW-1185">Reference proteome</keyword>
<comment type="caution">
    <text evidence="3">The sequence shown here is derived from an EMBL/GenBank/DDBJ whole genome shotgun (WGS) entry which is preliminary data.</text>
</comment>
<dbReference type="InterPro" id="IPR007295">
    <property type="entry name" value="DUF402"/>
</dbReference>
<dbReference type="InterPro" id="IPR035930">
    <property type="entry name" value="FomD-like_sf"/>
</dbReference>